<comment type="caution">
    <text evidence="8">The sequence shown here is derived from an EMBL/GenBank/DDBJ whole genome shotgun (WGS) entry which is preliminary data.</text>
</comment>
<feature type="transmembrane region" description="Helical" evidence="6">
    <location>
        <begin position="244"/>
        <end position="265"/>
    </location>
</feature>
<dbReference type="RefSeq" id="WP_123261966.1">
    <property type="nucleotide sequence ID" value="NZ_RJTX01000001.1"/>
</dbReference>
<feature type="transmembrane region" description="Helical" evidence="6">
    <location>
        <begin position="182"/>
        <end position="203"/>
    </location>
</feature>
<feature type="transmembrane region" description="Helical" evidence="6">
    <location>
        <begin position="349"/>
        <end position="368"/>
    </location>
</feature>
<reference evidence="8" key="1">
    <citation type="submission" date="2018-11" db="EMBL/GenBank/DDBJ databases">
        <title>Proposal to divide the Flavobacteriaceae and reorganize its genera based on Amino Acid Identity values calculated from whole genome sequences.</title>
        <authorList>
            <person name="Nicholson A.C."/>
            <person name="Gulvik C.A."/>
            <person name="Whitney A.M."/>
            <person name="Humrighouse B.W."/>
            <person name="Bell M."/>
            <person name="Holmes B."/>
            <person name="Steigerwalt A."/>
            <person name="Villarma A."/>
            <person name="Sheth M."/>
            <person name="Batra D."/>
            <person name="Pryor J."/>
            <person name="Bernardet J.-F."/>
            <person name="Hugo C."/>
            <person name="Kampfer P."/>
            <person name="Newman J."/>
            <person name="Mcquiston J.R."/>
        </authorList>
    </citation>
    <scope>NUCLEOTIDE SEQUENCE</scope>
    <source>
        <strain evidence="8">DSM 15235</strain>
    </source>
</reference>
<feature type="transmembrane region" description="Helical" evidence="6">
    <location>
        <begin position="374"/>
        <end position="395"/>
    </location>
</feature>
<accession>A0A3N0W5D0</accession>
<keyword evidence="3 6" id="KW-0812">Transmembrane</keyword>
<dbReference type="SUPFAM" id="SSF103473">
    <property type="entry name" value="MFS general substrate transporter"/>
    <property type="match status" value="1"/>
</dbReference>
<dbReference type="Proteomes" id="UP000269375">
    <property type="component" value="Unassembled WGS sequence"/>
</dbReference>
<evidence type="ECO:0000256" key="1">
    <source>
        <dbReference type="ARBA" id="ARBA00004141"/>
    </source>
</evidence>
<evidence type="ECO:0000259" key="7">
    <source>
        <dbReference type="PROSITE" id="PS50850"/>
    </source>
</evidence>
<comment type="subcellular location">
    <subcellularLocation>
        <location evidence="1">Membrane</location>
        <topology evidence="1">Multi-pass membrane protein</topology>
    </subcellularLocation>
</comment>
<feature type="transmembrane region" description="Helical" evidence="6">
    <location>
        <begin position="407"/>
        <end position="430"/>
    </location>
</feature>
<dbReference type="Gene3D" id="1.20.1250.20">
    <property type="entry name" value="MFS general substrate transporter like domains"/>
    <property type="match status" value="2"/>
</dbReference>
<dbReference type="EMBL" id="RJTX01000001">
    <property type="protein sequence ID" value="ROI00262.1"/>
    <property type="molecule type" value="Genomic_DNA"/>
</dbReference>
<dbReference type="InterPro" id="IPR020846">
    <property type="entry name" value="MFS_dom"/>
</dbReference>
<dbReference type="AlphaFoldDB" id="A0A3N0W5D0"/>
<protein>
    <submittedName>
        <fullName evidence="8">MFS transporter</fullName>
    </submittedName>
    <submittedName>
        <fullName evidence="9">Maltose/moltooligosaccharide transporter</fullName>
    </submittedName>
</protein>
<organism evidence="8 10">
    <name type="scientific">Chryseobacterium daecheongense</name>
    <dbReference type="NCBI Taxonomy" id="192389"/>
    <lineage>
        <taxon>Bacteria</taxon>
        <taxon>Pseudomonadati</taxon>
        <taxon>Bacteroidota</taxon>
        <taxon>Flavobacteriia</taxon>
        <taxon>Flavobacteriales</taxon>
        <taxon>Weeksellaceae</taxon>
        <taxon>Chryseobacterium group</taxon>
        <taxon>Chryseobacterium</taxon>
    </lineage>
</organism>
<evidence type="ECO:0000313" key="9">
    <source>
        <dbReference type="EMBL" id="TDX94779.1"/>
    </source>
</evidence>
<feature type="transmembrane region" description="Helical" evidence="6">
    <location>
        <begin position="442"/>
        <end position="460"/>
    </location>
</feature>
<keyword evidence="4 6" id="KW-1133">Transmembrane helix</keyword>
<evidence type="ECO:0000313" key="10">
    <source>
        <dbReference type="Proteomes" id="UP000269375"/>
    </source>
</evidence>
<feature type="transmembrane region" description="Helical" evidence="6">
    <location>
        <begin position="86"/>
        <end position="117"/>
    </location>
</feature>
<evidence type="ECO:0000256" key="5">
    <source>
        <dbReference type="ARBA" id="ARBA00023136"/>
    </source>
</evidence>
<feature type="transmembrane region" description="Helical" evidence="6">
    <location>
        <begin position="325"/>
        <end position="342"/>
    </location>
</feature>
<name>A0A3N0W5D0_9FLAO</name>
<evidence type="ECO:0000256" key="4">
    <source>
        <dbReference type="ARBA" id="ARBA00022989"/>
    </source>
</evidence>
<evidence type="ECO:0000313" key="11">
    <source>
        <dbReference type="Proteomes" id="UP000295709"/>
    </source>
</evidence>
<sequence>MTTKKIIPHLSFWQIWNMNVGFFGIQYSFGLQQTAVNPIYTFLGAHAEQLPILNLAGPITGLLIQPLIGAISDKTWSPKWGRRKPFFLLGAIFCSIALFLFPFSSAIWMAVGLLWILDAANNTAMEPYRAFIADKLPHEQQTFGFQMQSLFVGAGITLANLSLFIFQKYLGGNASGGGIPVWVYYSFFLGSFCSIASVVWSVYKTPEIPPSDEELEELRKSKEESHFFTPFIEIFSAIRDMPKLLWQLALVYVFQWYALFCYWQFITPMLKWSLYGISENDEQKASKIIALAKSGVSVAEKDMSWAKNVLHMVEVAVGQTGLMNGSYNIVTMISALLLVPFAKKFTSKNTYIFCLCITGLGIMTLPFIKNEYLILLPMVALGIGWASMMGLPYSMVSPSIPPKKRGVYMGVINMMIVIPMLIQTVSFGFIYKTFLNGNPSSVIILTGLLFLLAGGCVMLMKPKSRNVLNKSTVHQH</sequence>
<evidence type="ECO:0000256" key="3">
    <source>
        <dbReference type="ARBA" id="ARBA00022692"/>
    </source>
</evidence>
<keyword evidence="2" id="KW-0813">Transport</keyword>
<dbReference type="InterPro" id="IPR036259">
    <property type="entry name" value="MFS_trans_sf"/>
</dbReference>
<reference evidence="9 11" key="2">
    <citation type="submission" date="2019-03" db="EMBL/GenBank/DDBJ databases">
        <title>Genomic Encyclopedia of Archaeal and Bacterial Type Strains, Phase II (KMG-II): from individual species to whole genera.</title>
        <authorList>
            <person name="Goeker M."/>
        </authorList>
    </citation>
    <scope>NUCLEOTIDE SEQUENCE [LARGE SCALE GENOMIC DNA]</scope>
    <source>
        <strain evidence="9 11">DSM 15235</strain>
    </source>
</reference>
<dbReference type="GO" id="GO:0022857">
    <property type="term" value="F:transmembrane transporter activity"/>
    <property type="evidence" value="ECO:0007669"/>
    <property type="project" value="InterPro"/>
</dbReference>
<evidence type="ECO:0000256" key="6">
    <source>
        <dbReference type="SAM" id="Phobius"/>
    </source>
</evidence>
<evidence type="ECO:0000256" key="2">
    <source>
        <dbReference type="ARBA" id="ARBA00022448"/>
    </source>
</evidence>
<dbReference type="PANTHER" id="PTHR19432:SF35">
    <property type="entry name" value="SOLUTE CARRIER FAMILY 45 MEMBER 3 ISOFORM X1"/>
    <property type="match status" value="1"/>
</dbReference>
<keyword evidence="5 6" id="KW-0472">Membrane</keyword>
<feature type="domain" description="Major facilitator superfamily (MFS) profile" evidence="7">
    <location>
        <begin position="14"/>
        <end position="465"/>
    </location>
</feature>
<feature type="transmembrane region" description="Helical" evidence="6">
    <location>
        <begin position="150"/>
        <end position="170"/>
    </location>
</feature>
<dbReference type="PROSITE" id="PS50850">
    <property type="entry name" value="MFS"/>
    <property type="match status" value="1"/>
</dbReference>
<dbReference type="InterPro" id="IPR011701">
    <property type="entry name" value="MFS"/>
</dbReference>
<proteinExistence type="predicted"/>
<dbReference type="OrthoDB" id="7584869at2"/>
<gene>
    <name evidence="9" type="ORF">BCF50_0549</name>
    <name evidence="8" type="ORF">EGI05_05090</name>
</gene>
<dbReference type="PANTHER" id="PTHR19432">
    <property type="entry name" value="SUGAR TRANSPORTER"/>
    <property type="match status" value="1"/>
</dbReference>
<dbReference type="Proteomes" id="UP000295709">
    <property type="component" value="Unassembled WGS sequence"/>
</dbReference>
<dbReference type="GO" id="GO:0016020">
    <property type="term" value="C:membrane"/>
    <property type="evidence" value="ECO:0007669"/>
    <property type="project" value="UniProtKB-SubCell"/>
</dbReference>
<dbReference type="Pfam" id="PF07690">
    <property type="entry name" value="MFS_1"/>
    <property type="match status" value="2"/>
</dbReference>
<keyword evidence="11" id="KW-1185">Reference proteome</keyword>
<dbReference type="EMBL" id="SOQW01000001">
    <property type="protein sequence ID" value="TDX94779.1"/>
    <property type="molecule type" value="Genomic_DNA"/>
</dbReference>
<evidence type="ECO:0000313" key="8">
    <source>
        <dbReference type="EMBL" id="ROI00262.1"/>
    </source>
</evidence>